<accession>A0A9D1I5U0</accession>
<name>A0A9D1I5U0_9FIRM</name>
<dbReference type="InterPro" id="IPR020631">
    <property type="entry name" value="THF_DH/CycHdrlase_NAD-bd_dom"/>
</dbReference>
<dbReference type="Proteomes" id="UP000824091">
    <property type="component" value="Unassembled WGS sequence"/>
</dbReference>
<evidence type="ECO:0000259" key="13">
    <source>
        <dbReference type="Pfam" id="PF02882"/>
    </source>
</evidence>
<evidence type="ECO:0000256" key="3">
    <source>
        <dbReference type="ARBA" id="ARBA00022605"/>
    </source>
</evidence>
<keyword evidence="7 11" id="KW-0560">Oxidoreductase</keyword>
<dbReference type="InterPro" id="IPR046346">
    <property type="entry name" value="Aminoacid_DH-like_N_sf"/>
</dbReference>
<dbReference type="GO" id="GO:0004477">
    <property type="term" value="F:methenyltetrahydrofolate cyclohydrolase activity"/>
    <property type="evidence" value="ECO:0007669"/>
    <property type="project" value="UniProtKB-UniRule"/>
</dbReference>
<sequence>MQLLKGKPVSDYIKEKTTDMVSAMLEKNIVPTLGILRVGANESDMAYENSAVKTANALGIHIEKYIMDADSDESDILDVLKVMNEDGNIHGILLFRPLPKSVDEDKIRNHIAPQKDVDGISDASVAGLFTGNRRGFPPCTAEAAIAILDYYGIGLEGKKVTVIGRSLVVGKPVSMMLLDRNAAVTMCHSRVSPEDLAQICKNSDIIISAAGRINTVTADHVSGSQTIIDVGINFDPSGKMCGDADMDDIGEKASAITPVPGGVGSVTTALLMYHVAEAAEAAAAKQED</sequence>
<evidence type="ECO:0000256" key="10">
    <source>
        <dbReference type="ARBA" id="ARBA00023268"/>
    </source>
</evidence>
<evidence type="ECO:0000256" key="5">
    <source>
        <dbReference type="ARBA" id="ARBA00022801"/>
    </source>
</evidence>
<dbReference type="PANTHER" id="PTHR48099:SF5">
    <property type="entry name" value="C-1-TETRAHYDROFOLATE SYNTHASE, CYTOPLASMIC"/>
    <property type="match status" value="1"/>
</dbReference>
<evidence type="ECO:0000259" key="12">
    <source>
        <dbReference type="Pfam" id="PF00763"/>
    </source>
</evidence>
<comment type="caution">
    <text evidence="11">Lacks conserved residue(s) required for the propagation of feature annotation.</text>
</comment>
<keyword evidence="8 11" id="KW-0368">Histidine biosynthesis</keyword>
<dbReference type="Pfam" id="PF00763">
    <property type="entry name" value="THF_DHG_CYH"/>
    <property type="match status" value="1"/>
</dbReference>
<dbReference type="Pfam" id="PF02882">
    <property type="entry name" value="THF_DHG_CYH_C"/>
    <property type="match status" value="1"/>
</dbReference>
<keyword evidence="6 11" id="KW-0521">NADP</keyword>
<evidence type="ECO:0000256" key="11">
    <source>
        <dbReference type="HAMAP-Rule" id="MF_01576"/>
    </source>
</evidence>
<evidence type="ECO:0000313" key="15">
    <source>
        <dbReference type="Proteomes" id="UP000824091"/>
    </source>
</evidence>
<protein>
    <recommendedName>
        <fullName evidence="11">Bifunctional protein FolD</fullName>
    </recommendedName>
    <domain>
        <recommendedName>
            <fullName evidence="11">Methylenetetrahydrofolate dehydrogenase</fullName>
            <ecNumber evidence="11">1.5.1.5</ecNumber>
        </recommendedName>
    </domain>
    <domain>
        <recommendedName>
            <fullName evidence="11">Methenyltetrahydrofolate cyclohydrolase</fullName>
            <ecNumber evidence="11">3.5.4.9</ecNumber>
        </recommendedName>
    </domain>
</protein>
<comment type="pathway">
    <text evidence="1 11">One-carbon metabolism; tetrahydrofolate interconversion.</text>
</comment>
<evidence type="ECO:0000256" key="2">
    <source>
        <dbReference type="ARBA" id="ARBA00022563"/>
    </source>
</evidence>
<dbReference type="AlphaFoldDB" id="A0A9D1I5U0"/>
<dbReference type="InterPro" id="IPR000672">
    <property type="entry name" value="THF_DH/CycHdrlase"/>
</dbReference>
<feature type="domain" description="Tetrahydrofolate dehydrogenase/cyclohydrolase NAD(P)-binding" evidence="13">
    <location>
        <begin position="138"/>
        <end position="281"/>
    </location>
</feature>
<evidence type="ECO:0000256" key="6">
    <source>
        <dbReference type="ARBA" id="ARBA00022857"/>
    </source>
</evidence>
<evidence type="ECO:0000256" key="9">
    <source>
        <dbReference type="ARBA" id="ARBA00023167"/>
    </source>
</evidence>
<evidence type="ECO:0000256" key="1">
    <source>
        <dbReference type="ARBA" id="ARBA00004777"/>
    </source>
</evidence>
<gene>
    <name evidence="11" type="primary">folD</name>
    <name evidence="14" type="ORF">IAD16_05115</name>
</gene>
<evidence type="ECO:0000256" key="8">
    <source>
        <dbReference type="ARBA" id="ARBA00023102"/>
    </source>
</evidence>
<evidence type="ECO:0000256" key="7">
    <source>
        <dbReference type="ARBA" id="ARBA00023002"/>
    </source>
</evidence>
<dbReference type="InterPro" id="IPR020630">
    <property type="entry name" value="THF_DH/CycHdrlase_cat_dom"/>
</dbReference>
<dbReference type="Gene3D" id="3.40.50.10860">
    <property type="entry name" value="Leucine Dehydrogenase, chain A, domain 1"/>
    <property type="match status" value="1"/>
</dbReference>
<comment type="function">
    <text evidence="11">Catalyzes the oxidation of 5,10-methylenetetrahydrofolate to 5,10-methenyltetrahydrofolate and then the hydrolysis of 5,10-methenyltetrahydrofolate to 10-formyltetrahydrofolate.</text>
</comment>
<comment type="caution">
    <text evidence="14">The sequence shown here is derived from an EMBL/GenBank/DDBJ whole genome shotgun (WGS) entry which is preliminary data.</text>
</comment>
<dbReference type="HAMAP" id="MF_01576">
    <property type="entry name" value="THF_DHG_CYH"/>
    <property type="match status" value="1"/>
</dbReference>
<dbReference type="EC" id="3.5.4.9" evidence="11"/>
<keyword evidence="2 11" id="KW-0554">One-carbon metabolism</keyword>
<dbReference type="GO" id="GO:0004488">
    <property type="term" value="F:methylenetetrahydrofolate dehydrogenase (NADP+) activity"/>
    <property type="evidence" value="ECO:0007669"/>
    <property type="project" value="UniProtKB-UniRule"/>
</dbReference>
<feature type="binding site" evidence="11">
    <location>
        <begin position="164"/>
        <end position="166"/>
    </location>
    <ligand>
        <name>NADP(+)</name>
        <dbReference type="ChEBI" id="CHEBI:58349"/>
    </ligand>
</feature>
<dbReference type="GO" id="GO:0035999">
    <property type="term" value="P:tetrahydrofolate interconversion"/>
    <property type="evidence" value="ECO:0007669"/>
    <property type="project" value="UniProtKB-UniRule"/>
</dbReference>
<feature type="domain" description="Tetrahydrofolate dehydrogenase/cyclohydrolase catalytic" evidence="12">
    <location>
        <begin position="4"/>
        <end position="118"/>
    </location>
</feature>
<comment type="similarity">
    <text evidence="11">Belongs to the tetrahydrofolate dehydrogenase/cyclohydrolase family.</text>
</comment>
<organism evidence="14 15">
    <name type="scientific">Candidatus Fimisoma avicola</name>
    <dbReference type="NCBI Taxonomy" id="2840826"/>
    <lineage>
        <taxon>Bacteria</taxon>
        <taxon>Bacillati</taxon>
        <taxon>Bacillota</taxon>
        <taxon>Clostridia</taxon>
        <taxon>Eubacteriales</taxon>
        <taxon>Candidatus Fimisoma</taxon>
    </lineage>
</organism>
<feature type="binding site" evidence="11">
    <location>
        <position position="232"/>
    </location>
    <ligand>
        <name>NADP(+)</name>
        <dbReference type="ChEBI" id="CHEBI:58349"/>
    </ligand>
</feature>
<comment type="subunit">
    <text evidence="11">Homodimer.</text>
</comment>
<comment type="catalytic activity">
    <reaction evidence="11">
        <text>(6R)-5,10-methylene-5,6,7,8-tetrahydrofolate + NADP(+) = (6R)-5,10-methenyltetrahydrofolate + NADPH</text>
        <dbReference type="Rhea" id="RHEA:22812"/>
        <dbReference type="ChEBI" id="CHEBI:15636"/>
        <dbReference type="ChEBI" id="CHEBI:57455"/>
        <dbReference type="ChEBI" id="CHEBI:57783"/>
        <dbReference type="ChEBI" id="CHEBI:58349"/>
        <dbReference type="EC" id="1.5.1.5"/>
    </reaction>
</comment>
<comment type="catalytic activity">
    <reaction evidence="11">
        <text>(6R)-5,10-methenyltetrahydrofolate + H2O = (6R)-10-formyltetrahydrofolate + H(+)</text>
        <dbReference type="Rhea" id="RHEA:23700"/>
        <dbReference type="ChEBI" id="CHEBI:15377"/>
        <dbReference type="ChEBI" id="CHEBI:15378"/>
        <dbReference type="ChEBI" id="CHEBI:57455"/>
        <dbReference type="ChEBI" id="CHEBI:195366"/>
        <dbReference type="EC" id="3.5.4.9"/>
    </reaction>
</comment>
<dbReference type="GO" id="GO:0000105">
    <property type="term" value="P:L-histidine biosynthetic process"/>
    <property type="evidence" value="ECO:0007669"/>
    <property type="project" value="UniProtKB-KW"/>
</dbReference>
<dbReference type="EMBL" id="DVMO01000077">
    <property type="protein sequence ID" value="HIU27738.1"/>
    <property type="molecule type" value="Genomic_DNA"/>
</dbReference>
<dbReference type="SUPFAM" id="SSF53223">
    <property type="entry name" value="Aminoacid dehydrogenase-like, N-terminal domain"/>
    <property type="match status" value="1"/>
</dbReference>
<dbReference type="GO" id="GO:0005829">
    <property type="term" value="C:cytosol"/>
    <property type="evidence" value="ECO:0007669"/>
    <property type="project" value="TreeGrafter"/>
</dbReference>
<dbReference type="InterPro" id="IPR036291">
    <property type="entry name" value="NAD(P)-bd_dom_sf"/>
</dbReference>
<dbReference type="SUPFAM" id="SSF51735">
    <property type="entry name" value="NAD(P)-binding Rossmann-fold domains"/>
    <property type="match status" value="1"/>
</dbReference>
<keyword evidence="9 11" id="KW-0486">Methionine biosynthesis</keyword>
<keyword evidence="3 11" id="KW-0028">Amino-acid biosynthesis</keyword>
<evidence type="ECO:0000256" key="4">
    <source>
        <dbReference type="ARBA" id="ARBA00022755"/>
    </source>
</evidence>
<dbReference type="GO" id="GO:0006164">
    <property type="term" value="P:purine nucleotide biosynthetic process"/>
    <property type="evidence" value="ECO:0007669"/>
    <property type="project" value="UniProtKB-KW"/>
</dbReference>
<proteinExistence type="inferred from homology"/>
<keyword evidence="10 11" id="KW-0511">Multifunctional enzyme</keyword>
<reference evidence="14" key="2">
    <citation type="journal article" date="2021" name="PeerJ">
        <title>Extensive microbial diversity within the chicken gut microbiome revealed by metagenomics and culture.</title>
        <authorList>
            <person name="Gilroy R."/>
            <person name="Ravi A."/>
            <person name="Getino M."/>
            <person name="Pursley I."/>
            <person name="Horton D.L."/>
            <person name="Alikhan N.F."/>
            <person name="Baker D."/>
            <person name="Gharbi K."/>
            <person name="Hall N."/>
            <person name="Watson M."/>
            <person name="Adriaenssens E.M."/>
            <person name="Foster-Nyarko E."/>
            <person name="Jarju S."/>
            <person name="Secka A."/>
            <person name="Antonio M."/>
            <person name="Oren A."/>
            <person name="Chaudhuri R.R."/>
            <person name="La Ragione R."/>
            <person name="Hildebrand F."/>
            <person name="Pallen M.J."/>
        </authorList>
    </citation>
    <scope>NUCLEOTIDE SEQUENCE</scope>
    <source>
        <strain evidence="14">11300</strain>
    </source>
</reference>
<dbReference type="CDD" id="cd01080">
    <property type="entry name" value="NAD_bind_m-THF_DH_Cyclohyd"/>
    <property type="match status" value="1"/>
</dbReference>
<reference evidence="14" key="1">
    <citation type="submission" date="2020-10" db="EMBL/GenBank/DDBJ databases">
        <authorList>
            <person name="Gilroy R."/>
        </authorList>
    </citation>
    <scope>NUCLEOTIDE SEQUENCE</scope>
    <source>
        <strain evidence="14">11300</strain>
    </source>
</reference>
<dbReference type="PANTHER" id="PTHR48099">
    <property type="entry name" value="C-1-TETRAHYDROFOLATE SYNTHASE, CYTOPLASMIC-RELATED"/>
    <property type="match status" value="1"/>
</dbReference>
<keyword evidence="4 11" id="KW-0658">Purine biosynthesis</keyword>
<evidence type="ECO:0000313" key="14">
    <source>
        <dbReference type="EMBL" id="HIU27738.1"/>
    </source>
</evidence>
<dbReference type="Gene3D" id="3.40.50.720">
    <property type="entry name" value="NAD(P)-binding Rossmann-like Domain"/>
    <property type="match status" value="1"/>
</dbReference>
<dbReference type="EC" id="1.5.1.5" evidence="11"/>
<keyword evidence="5 11" id="KW-0378">Hydrolase</keyword>
<dbReference type="PRINTS" id="PR00085">
    <property type="entry name" value="THFDHDRGNASE"/>
</dbReference>
<dbReference type="GO" id="GO:0009086">
    <property type="term" value="P:methionine biosynthetic process"/>
    <property type="evidence" value="ECO:0007669"/>
    <property type="project" value="UniProtKB-KW"/>
</dbReference>